<feature type="compositionally biased region" description="Low complexity" evidence="1">
    <location>
        <begin position="272"/>
        <end position="284"/>
    </location>
</feature>
<name>A0A4Q9MK23_9APHY</name>
<dbReference type="EMBL" id="ML143434">
    <property type="protein sequence ID" value="TBU27307.1"/>
    <property type="molecule type" value="Genomic_DNA"/>
</dbReference>
<gene>
    <name evidence="2" type="ORF">BD311DRAFT_387322</name>
</gene>
<accession>A0A4Q9MK23</accession>
<evidence type="ECO:0000256" key="1">
    <source>
        <dbReference type="SAM" id="MobiDB-lite"/>
    </source>
</evidence>
<feature type="region of interest" description="Disordered" evidence="1">
    <location>
        <begin position="271"/>
        <end position="291"/>
    </location>
</feature>
<organism evidence="2">
    <name type="scientific">Dichomitus squalens</name>
    <dbReference type="NCBI Taxonomy" id="114155"/>
    <lineage>
        <taxon>Eukaryota</taxon>
        <taxon>Fungi</taxon>
        <taxon>Dikarya</taxon>
        <taxon>Basidiomycota</taxon>
        <taxon>Agaricomycotina</taxon>
        <taxon>Agaricomycetes</taxon>
        <taxon>Polyporales</taxon>
        <taxon>Polyporaceae</taxon>
        <taxon>Dichomitus</taxon>
    </lineage>
</organism>
<dbReference type="Proteomes" id="UP000292957">
    <property type="component" value="Unassembled WGS sequence"/>
</dbReference>
<evidence type="ECO:0000313" key="2">
    <source>
        <dbReference type="EMBL" id="TBU27307.1"/>
    </source>
</evidence>
<sequence>MITTDMTIQVSTTPGSLATEQLRDFFDRLAAGDYHSLAKELHITGRPIQQPAAVLNNSHRDTDSGGSVDTQDPNASIPSIDSVDSFKFKPTADGLHRAVSLIRGDAPQQGAATPEEEDEAFEFTFRLMLHKLYSIKDFAKMVDDVVRSSRENYQPLSPALLSRGSGRRPSVSFAFACGEDAYGDGDSFAILGSPASPSEASSIFPSSDSSWTLDRVSSPPFEDESDARAVKKRIVGRKLSVVDGSMDEENHGPAWVYDSAVASVDSPVPRYESSFSRGSESPSGLDYPETIDEMGYGSRKRRFSFLAARAL</sequence>
<dbReference type="AlphaFoldDB" id="A0A4Q9MK23"/>
<feature type="compositionally biased region" description="Polar residues" evidence="1">
    <location>
        <begin position="64"/>
        <end position="79"/>
    </location>
</feature>
<proteinExistence type="predicted"/>
<dbReference type="OrthoDB" id="3067134at2759"/>
<reference evidence="2" key="1">
    <citation type="submission" date="2019-01" db="EMBL/GenBank/DDBJ databases">
        <title>Draft genome sequences of three monokaryotic isolates of the white-rot basidiomycete fungus Dichomitus squalens.</title>
        <authorList>
            <consortium name="DOE Joint Genome Institute"/>
            <person name="Lopez S.C."/>
            <person name="Andreopoulos B."/>
            <person name="Pangilinan J."/>
            <person name="Lipzen A."/>
            <person name="Riley R."/>
            <person name="Ahrendt S."/>
            <person name="Ng V."/>
            <person name="Barry K."/>
            <person name="Daum C."/>
            <person name="Grigoriev I.V."/>
            <person name="Hilden K.S."/>
            <person name="Makela M.R."/>
            <person name="de Vries R.P."/>
        </authorList>
    </citation>
    <scope>NUCLEOTIDE SEQUENCE [LARGE SCALE GENOMIC DNA]</scope>
    <source>
        <strain evidence="2">OM18370.1</strain>
    </source>
</reference>
<protein>
    <submittedName>
        <fullName evidence="2">Uncharacterized protein</fullName>
    </submittedName>
</protein>
<feature type="region of interest" description="Disordered" evidence="1">
    <location>
        <begin position="56"/>
        <end position="80"/>
    </location>
</feature>